<dbReference type="AlphaFoldDB" id="A0ABD0J434"/>
<dbReference type="Proteomes" id="UP001519460">
    <property type="component" value="Unassembled WGS sequence"/>
</dbReference>
<dbReference type="EMBL" id="JACVVK020000665">
    <property type="protein sequence ID" value="KAK7457999.1"/>
    <property type="molecule type" value="Genomic_DNA"/>
</dbReference>
<sequence>MARVFLFLAIILGSGSIFPKAHVTADVLVQCEKFKDGEQGSCTCTVNSTELDSDKCILTRPVTSVNLALETNRGFTVRVLCVFENYVTGQISQKLESAICSSKRLSEDLYILEAKILANRMVHEGASVYCEPYCLDASYLYGLDTTEIGIPIQFADGSTDKPTARPSGDPDGGPNKDVWYIVIGVSAALTTLLVVAVVVLWIYRRKRARKRKESVNPADPRLKTESVDLPSTVSAEQSSGQTGPYATLNTDDIGVASAYDTFHRGGRSAAPTCTTATSAEQTGPYASLDPKDVGMPSAYDAISHESKSTAANGGKATQPAPNPQYETLLMKDVGMKSPYTTIGQGKGTQSQKSKIKTEKRANKTTN</sequence>
<feature type="signal peptide" evidence="3">
    <location>
        <begin position="1"/>
        <end position="16"/>
    </location>
</feature>
<feature type="region of interest" description="Disordered" evidence="1">
    <location>
        <begin position="266"/>
        <end position="366"/>
    </location>
</feature>
<evidence type="ECO:0000256" key="2">
    <source>
        <dbReference type="SAM" id="Phobius"/>
    </source>
</evidence>
<keyword evidence="3" id="KW-0732">Signal</keyword>
<feature type="region of interest" description="Disordered" evidence="1">
    <location>
        <begin position="212"/>
        <end position="248"/>
    </location>
</feature>
<feature type="compositionally biased region" description="Low complexity" evidence="1">
    <location>
        <begin position="268"/>
        <end position="279"/>
    </location>
</feature>
<evidence type="ECO:0000256" key="1">
    <source>
        <dbReference type="SAM" id="MobiDB-lite"/>
    </source>
</evidence>
<feature type="transmembrane region" description="Helical" evidence="2">
    <location>
        <begin position="178"/>
        <end position="203"/>
    </location>
</feature>
<name>A0ABD0J434_9CAEN</name>
<organism evidence="4 5">
    <name type="scientific">Batillaria attramentaria</name>
    <dbReference type="NCBI Taxonomy" id="370345"/>
    <lineage>
        <taxon>Eukaryota</taxon>
        <taxon>Metazoa</taxon>
        <taxon>Spiralia</taxon>
        <taxon>Lophotrochozoa</taxon>
        <taxon>Mollusca</taxon>
        <taxon>Gastropoda</taxon>
        <taxon>Caenogastropoda</taxon>
        <taxon>Sorbeoconcha</taxon>
        <taxon>Cerithioidea</taxon>
        <taxon>Batillariidae</taxon>
        <taxon>Batillaria</taxon>
    </lineage>
</organism>
<evidence type="ECO:0000313" key="5">
    <source>
        <dbReference type="Proteomes" id="UP001519460"/>
    </source>
</evidence>
<feature type="compositionally biased region" description="Polar residues" evidence="1">
    <location>
        <begin position="338"/>
        <end position="352"/>
    </location>
</feature>
<protein>
    <submittedName>
        <fullName evidence="4">Uncharacterized protein</fullName>
    </submittedName>
</protein>
<evidence type="ECO:0000313" key="4">
    <source>
        <dbReference type="EMBL" id="KAK7457999.1"/>
    </source>
</evidence>
<keyword evidence="2" id="KW-0812">Transmembrane</keyword>
<keyword evidence="2" id="KW-1133">Transmembrane helix</keyword>
<evidence type="ECO:0000256" key="3">
    <source>
        <dbReference type="SAM" id="SignalP"/>
    </source>
</evidence>
<feature type="compositionally biased region" description="Polar residues" evidence="1">
    <location>
        <begin position="229"/>
        <end position="248"/>
    </location>
</feature>
<accession>A0ABD0J434</accession>
<gene>
    <name evidence="4" type="ORF">BaRGS_00039120</name>
</gene>
<reference evidence="4 5" key="1">
    <citation type="journal article" date="2023" name="Sci. Data">
        <title>Genome assembly of the Korean intertidal mud-creeper Batillaria attramentaria.</title>
        <authorList>
            <person name="Patra A.K."/>
            <person name="Ho P.T."/>
            <person name="Jun S."/>
            <person name="Lee S.J."/>
            <person name="Kim Y."/>
            <person name="Won Y.J."/>
        </authorList>
    </citation>
    <scope>NUCLEOTIDE SEQUENCE [LARGE SCALE GENOMIC DNA]</scope>
    <source>
        <strain evidence="4">Wonlab-2016</strain>
    </source>
</reference>
<comment type="caution">
    <text evidence="4">The sequence shown here is derived from an EMBL/GenBank/DDBJ whole genome shotgun (WGS) entry which is preliminary data.</text>
</comment>
<keyword evidence="2" id="KW-0472">Membrane</keyword>
<feature type="compositionally biased region" description="Basic and acidic residues" evidence="1">
    <location>
        <begin position="355"/>
        <end position="366"/>
    </location>
</feature>
<keyword evidence="5" id="KW-1185">Reference proteome</keyword>
<proteinExistence type="predicted"/>
<feature type="chain" id="PRO_5044749325" evidence="3">
    <location>
        <begin position="17"/>
        <end position="366"/>
    </location>
</feature>